<gene>
    <name evidence="1" type="ORF">OM944_04305</name>
</gene>
<keyword evidence="2" id="KW-1185">Reference proteome</keyword>
<protein>
    <recommendedName>
        <fullName evidence="3">Lipoprotein</fullName>
    </recommendedName>
</protein>
<sequence length="110" mass="12286">MKYQLVLFLFCFLLFQSCQDESPLNVEEFYYDQTACSDPWISSSSSTQGELIEAVEDYLLAEGIKGARVISITDEGGQQDCEACFCTTGNRINVAVSLGQRSKMEQLGFK</sequence>
<name>A0ABY6MIW4_9BACT</name>
<organism evidence="1 2">
    <name type="scientific">Algoriphagus halophytocola</name>
    <dbReference type="NCBI Taxonomy" id="2991499"/>
    <lineage>
        <taxon>Bacteria</taxon>
        <taxon>Pseudomonadati</taxon>
        <taxon>Bacteroidota</taxon>
        <taxon>Cytophagia</taxon>
        <taxon>Cytophagales</taxon>
        <taxon>Cyclobacteriaceae</taxon>
        <taxon>Algoriphagus</taxon>
    </lineage>
</organism>
<dbReference type="Proteomes" id="UP001163156">
    <property type="component" value="Chromosome"/>
</dbReference>
<evidence type="ECO:0008006" key="3">
    <source>
        <dbReference type="Google" id="ProtNLM"/>
    </source>
</evidence>
<accession>A0ABY6MIW4</accession>
<evidence type="ECO:0000313" key="1">
    <source>
        <dbReference type="EMBL" id="UZD23715.1"/>
    </source>
</evidence>
<evidence type="ECO:0000313" key="2">
    <source>
        <dbReference type="Proteomes" id="UP001163156"/>
    </source>
</evidence>
<proteinExistence type="predicted"/>
<dbReference type="EMBL" id="CP110226">
    <property type="protein sequence ID" value="UZD23715.1"/>
    <property type="molecule type" value="Genomic_DNA"/>
</dbReference>
<dbReference type="PROSITE" id="PS51257">
    <property type="entry name" value="PROKAR_LIPOPROTEIN"/>
    <property type="match status" value="1"/>
</dbReference>
<reference evidence="1" key="1">
    <citation type="submission" date="2022-10" db="EMBL/GenBank/DDBJ databases">
        <title>Algoriphagus sp. a novel bacteria isolate from halophytes salicornia europaea.</title>
        <authorList>
            <person name="Peng Y."/>
            <person name="Jiang L."/>
            <person name="Lee J."/>
        </authorList>
    </citation>
    <scope>NUCLEOTIDE SEQUENCE</scope>
    <source>
        <strain evidence="1">TR-M5</strain>
    </source>
</reference>
<dbReference type="RefSeq" id="WP_264810305.1">
    <property type="nucleotide sequence ID" value="NZ_CP110226.1"/>
</dbReference>